<proteinExistence type="predicted"/>
<comment type="caution">
    <text evidence="2">The sequence shown here is derived from an EMBL/GenBank/DDBJ whole genome shotgun (WGS) entry which is preliminary data.</text>
</comment>
<gene>
    <name evidence="2" type="ORF">E4U60_001430</name>
</gene>
<reference evidence="2 3" key="1">
    <citation type="journal article" date="2020" name="bioRxiv">
        <title>Whole genome comparisons of ergot fungi reveals the divergence and evolution of species within the genus Claviceps are the result of varying mechanisms driving genome evolution and host range expansion.</title>
        <authorList>
            <person name="Wyka S.A."/>
            <person name="Mondo S.J."/>
            <person name="Liu M."/>
            <person name="Dettman J."/>
            <person name="Nalam V."/>
            <person name="Broders K.D."/>
        </authorList>
    </citation>
    <scope>NUCLEOTIDE SEQUENCE [LARGE SCALE GENOMIC DNA]</scope>
    <source>
        <strain evidence="2 3">CCC 1485</strain>
    </source>
</reference>
<accession>A0A9P7MCZ1</accession>
<protein>
    <submittedName>
        <fullName evidence="2">Uncharacterized protein</fullName>
    </submittedName>
</protein>
<keyword evidence="1" id="KW-0812">Transmembrane</keyword>
<evidence type="ECO:0000313" key="3">
    <source>
        <dbReference type="Proteomes" id="UP000706124"/>
    </source>
</evidence>
<feature type="transmembrane region" description="Helical" evidence="1">
    <location>
        <begin position="12"/>
        <end position="38"/>
    </location>
</feature>
<keyword evidence="3" id="KW-1185">Reference proteome</keyword>
<dbReference type="Proteomes" id="UP000706124">
    <property type="component" value="Unassembled WGS sequence"/>
</dbReference>
<evidence type="ECO:0000313" key="2">
    <source>
        <dbReference type="EMBL" id="KAG5938276.1"/>
    </source>
</evidence>
<keyword evidence="1" id="KW-0472">Membrane</keyword>
<organism evidence="2 3">
    <name type="scientific">Claviceps pazoutovae</name>
    <dbReference type="NCBI Taxonomy" id="1649127"/>
    <lineage>
        <taxon>Eukaryota</taxon>
        <taxon>Fungi</taxon>
        <taxon>Dikarya</taxon>
        <taxon>Ascomycota</taxon>
        <taxon>Pezizomycotina</taxon>
        <taxon>Sordariomycetes</taxon>
        <taxon>Hypocreomycetidae</taxon>
        <taxon>Hypocreales</taxon>
        <taxon>Clavicipitaceae</taxon>
        <taxon>Claviceps</taxon>
    </lineage>
</organism>
<sequence>MPSLVTVNNNVSLISINIAPSTWLATVVVFFILAGLYIPRLPLLPLPRIPWASVPIPRLSSALKSVSLFRAPTATATGAAATTKTKTKTKGYPIVRRRLLESRKIVN</sequence>
<name>A0A9P7MCZ1_9HYPO</name>
<keyword evidence="1" id="KW-1133">Transmembrane helix</keyword>
<dbReference type="EMBL" id="SRPO01000158">
    <property type="protein sequence ID" value="KAG5938276.1"/>
    <property type="molecule type" value="Genomic_DNA"/>
</dbReference>
<evidence type="ECO:0000256" key="1">
    <source>
        <dbReference type="SAM" id="Phobius"/>
    </source>
</evidence>
<dbReference type="AlphaFoldDB" id="A0A9P7MCZ1"/>